<dbReference type="OrthoDB" id="676979at2759"/>
<proteinExistence type="inferred from homology"/>
<dbReference type="Gene3D" id="3.80.10.10">
    <property type="entry name" value="Ribonuclease Inhibitor"/>
    <property type="match status" value="3"/>
</dbReference>
<keyword evidence="17" id="KW-0675">Receptor</keyword>
<evidence type="ECO:0000313" key="26">
    <source>
        <dbReference type="RefSeq" id="XP_022155451.1"/>
    </source>
</evidence>
<evidence type="ECO:0000256" key="4">
    <source>
        <dbReference type="ARBA" id="ARBA00022512"/>
    </source>
</evidence>
<dbReference type="InterPro" id="IPR050647">
    <property type="entry name" value="Plant_LRR-RLKs"/>
</dbReference>
<evidence type="ECO:0000313" key="25">
    <source>
        <dbReference type="Proteomes" id="UP000504603"/>
    </source>
</evidence>
<evidence type="ECO:0000256" key="21">
    <source>
        <dbReference type="ARBA" id="ARBA00048679"/>
    </source>
</evidence>
<keyword evidence="16 23" id="KW-0472">Membrane</keyword>
<keyword evidence="9 23" id="KW-0812">Transmembrane</keyword>
<evidence type="ECO:0000256" key="10">
    <source>
        <dbReference type="ARBA" id="ARBA00022729"/>
    </source>
</evidence>
<sequence>MTNQILQPIIPLPLVPLIVSLFVILCRASATNSEAEALLKWKSSLPKQSILDTWQLVPSNSSSSRASNPCQWRGITCNNQSSVVGINLAYTGLNGTLHNLDFSSFPNLLRLDLKVNNLNGSIPPSIGLVKNLQFLDLSTNNLNSTLPPSLANLTQVYELDVSRNYITGGLHPSFFPSEDSEFGLKSLQHFLLQDTKVGGRLPEEIGNMKSLNLIAFDACEFFGPIPQSLGNLRNLTILRLNENRFTGEVPEGIGKLTKLEDLRLFSNNLTGPLPQGLGNFSSLVIVHVFDNNFTGNLPAGLCNGGKLVNFTAASNSFTGPIPRSFKNCSTLYRLRLEHNQLTGNLDEDFGVYPSLNYIDLSDNRLTGELSPNWGKCKNLTKLNIAGNRVSGEIPDEITQLKNLVVLDLSFNNISGVIPKNIGNLSELSSLQLQSNQLFGSVPSGIGKLSNLASLDLSMNQVEGSIPRQISDCSKLQNLNLSRNRLNGSIPFEMGNLFSLQNLLNLSYNSIVGEIPSSLGKLVYLESLNLSHNHLSGQIPHSLNNMLGLVDINLSFNNLTGPLPSGGVFDKARPEDFVNNTALCGNIAGMQSCHEDSTGKTSNELRRKLVIILVPSLLGALIFSLLLFGIISCCKREKGTQRLNDETRTPKNQSQYPFSNLWGYDGTLVYDDIIEATQNFDDEFVVGAGGSGKVYRVEMRSGEVLAVKKLNFWDSDMGMENMKSFRSEIAALTEIRHRNIVKLYGFCSQGEHAFLVYDFIERGSLADCLRSEKAAAELDWVKRVEIVKGVAEALCYLHHDCVPAIVHRDITAKNVLLDEEFEAHVADFGTARFLKFDALHSTGVAGTHGYVAPELAYTNKATEKCDVFSFGVVVLEVIMGIHPGETVLSLQSSPENTIDLKDLFDPRLPQPRSRKIFDELASIVSTAVSCVQAEPQSRPTMRSICHLMGML</sequence>
<dbReference type="SMART" id="SM00220">
    <property type="entry name" value="S_TKc"/>
    <property type="match status" value="1"/>
</dbReference>
<feature type="transmembrane region" description="Helical" evidence="23">
    <location>
        <begin position="608"/>
        <end position="630"/>
    </location>
</feature>
<dbReference type="InterPro" id="IPR008266">
    <property type="entry name" value="Tyr_kinase_AS"/>
</dbReference>
<keyword evidence="6" id="KW-0597">Phosphoprotein</keyword>
<dbReference type="Pfam" id="PF23598">
    <property type="entry name" value="LRR_14"/>
    <property type="match status" value="2"/>
</dbReference>
<keyword evidence="13" id="KW-0418">Kinase</keyword>
<dbReference type="PANTHER" id="PTHR48056">
    <property type="entry name" value="LRR RECEPTOR-LIKE SERINE/THREONINE-PROTEIN KINASE-RELATED"/>
    <property type="match status" value="1"/>
</dbReference>
<dbReference type="GO" id="GO:0016020">
    <property type="term" value="C:membrane"/>
    <property type="evidence" value="ECO:0007669"/>
    <property type="project" value="UniProtKB-SubCell"/>
</dbReference>
<comment type="catalytic activity">
    <reaction evidence="20">
        <text>L-threonyl-[protein] + ATP = O-phospho-L-threonyl-[protein] + ADP + H(+)</text>
        <dbReference type="Rhea" id="RHEA:46608"/>
        <dbReference type="Rhea" id="RHEA-COMP:11060"/>
        <dbReference type="Rhea" id="RHEA-COMP:11605"/>
        <dbReference type="ChEBI" id="CHEBI:15378"/>
        <dbReference type="ChEBI" id="CHEBI:30013"/>
        <dbReference type="ChEBI" id="CHEBI:30616"/>
        <dbReference type="ChEBI" id="CHEBI:61977"/>
        <dbReference type="ChEBI" id="CHEBI:456216"/>
        <dbReference type="EC" id="2.7.11.1"/>
    </reaction>
</comment>
<dbReference type="Gene3D" id="1.10.510.10">
    <property type="entry name" value="Transferase(Phosphotransferase) domain 1"/>
    <property type="match status" value="1"/>
</dbReference>
<evidence type="ECO:0000256" key="5">
    <source>
        <dbReference type="ARBA" id="ARBA00022527"/>
    </source>
</evidence>
<reference evidence="26" key="1">
    <citation type="submission" date="2025-08" db="UniProtKB">
        <authorList>
            <consortium name="RefSeq"/>
        </authorList>
    </citation>
    <scope>IDENTIFICATION</scope>
    <source>
        <strain evidence="26">OHB3-1</strain>
    </source>
</reference>
<dbReference type="FunFam" id="3.80.10.10:FF:000177">
    <property type="entry name" value="Leucine-rich repeat receptor-like serine/threonine-protein kinase At1g17230"/>
    <property type="match status" value="1"/>
</dbReference>
<dbReference type="InterPro" id="IPR032675">
    <property type="entry name" value="LRR_dom_sf"/>
</dbReference>
<evidence type="ECO:0000256" key="2">
    <source>
        <dbReference type="ARBA" id="ARBA00004479"/>
    </source>
</evidence>
<dbReference type="Proteomes" id="UP000504603">
    <property type="component" value="Unplaced"/>
</dbReference>
<keyword evidence="7" id="KW-0433">Leucine-rich repeat</keyword>
<dbReference type="RefSeq" id="XP_022155451.1">
    <property type="nucleotide sequence ID" value="XM_022299759.1"/>
</dbReference>
<feature type="transmembrane region" description="Helical" evidence="23">
    <location>
        <begin position="6"/>
        <end position="26"/>
    </location>
</feature>
<dbReference type="GO" id="GO:0005524">
    <property type="term" value="F:ATP binding"/>
    <property type="evidence" value="ECO:0007669"/>
    <property type="project" value="UniProtKB-UniRule"/>
</dbReference>
<evidence type="ECO:0000256" key="22">
    <source>
        <dbReference type="PROSITE-ProRule" id="PRU10141"/>
    </source>
</evidence>
<keyword evidence="12 22" id="KW-0547">Nucleotide-binding</keyword>
<dbReference type="KEGG" id="mcha:111022590"/>
<dbReference type="Gene3D" id="3.30.200.20">
    <property type="entry name" value="Phosphorylase Kinase, domain 1"/>
    <property type="match status" value="1"/>
</dbReference>
<dbReference type="PANTHER" id="PTHR48056:SF42">
    <property type="entry name" value="MDIS1-INTERACTING RECEPTOR LIKE KINASE 2-LIKE"/>
    <property type="match status" value="1"/>
</dbReference>
<evidence type="ECO:0000256" key="6">
    <source>
        <dbReference type="ARBA" id="ARBA00022553"/>
    </source>
</evidence>
<dbReference type="FunFam" id="1.10.510.10:FF:000479">
    <property type="entry name" value="Leucine-rich repeat receptor-like protein kinase"/>
    <property type="match status" value="1"/>
</dbReference>
<dbReference type="SMART" id="SM00369">
    <property type="entry name" value="LRR_TYP"/>
    <property type="match status" value="5"/>
</dbReference>
<evidence type="ECO:0000256" key="13">
    <source>
        <dbReference type="ARBA" id="ARBA00022777"/>
    </source>
</evidence>
<keyword evidence="8" id="KW-0808">Transferase</keyword>
<dbReference type="PRINTS" id="PR00019">
    <property type="entry name" value="LEURICHRPT"/>
</dbReference>
<keyword evidence="5" id="KW-0723">Serine/threonine-protein kinase</keyword>
<dbReference type="FunFam" id="3.80.10.10:FF:000041">
    <property type="entry name" value="LRR receptor-like serine/threonine-protein kinase ERECTA"/>
    <property type="match status" value="1"/>
</dbReference>
<protein>
    <recommendedName>
        <fullName evidence="3">non-specific serine/threonine protein kinase</fullName>
        <ecNumber evidence="3">2.7.11.1</ecNumber>
    </recommendedName>
</protein>
<evidence type="ECO:0000256" key="15">
    <source>
        <dbReference type="ARBA" id="ARBA00022989"/>
    </source>
</evidence>
<dbReference type="FunFam" id="3.30.200.20:FF:000309">
    <property type="entry name" value="Leucine-rich repeat receptor protein kinase MSP1"/>
    <property type="match status" value="1"/>
</dbReference>
<keyword evidence="4" id="KW-0964">Secreted</keyword>
<dbReference type="InterPro" id="IPR055414">
    <property type="entry name" value="LRR_R13L4/SHOC2-like"/>
</dbReference>
<gene>
    <name evidence="26" type="primary">LOC111022590</name>
</gene>
<evidence type="ECO:0000256" key="12">
    <source>
        <dbReference type="ARBA" id="ARBA00022741"/>
    </source>
</evidence>
<keyword evidence="25" id="KW-1185">Reference proteome</keyword>
<evidence type="ECO:0000256" key="18">
    <source>
        <dbReference type="ARBA" id="ARBA00023180"/>
    </source>
</evidence>
<dbReference type="SMART" id="SM00365">
    <property type="entry name" value="LRR_SD22"/>
    <property type="match status" value="3"/>
</dbReference>
<evidence type="ECO:0000259" key="24">
    <source>
        <dbReference type="PROSITE" id="PS50011"/>
    </source>
</evidence>
<keyword evidence="4" id="KW-0134">Cell wall</keyword>
<evidence type="ECO:0000256" key="23">
    <source>
        <dbReference type="SAM" id="Phobius"/>
    </source>
</evidence>
<feature type="domain" description="Protein kinase" evidence="24">
    <location>
        <begin position="679"/>
        <end position="950"/>
    </location>
</feature>
<evidence type="ECO:0000256" key="1">
    <source>
        <dbReference type="ARBA" id="ARBA00004191"/>
    </source>
</evidence>
<evidence type="ECO:0000256" key="17">
    <source>
        <dbReference type="ARBA" id="ARBA00023170"/>
    </source>
</evidence>
<dbReference type="InterPro" id="IPR000719">
    <property type="entry name" value="Prot_kinase_dom"/>
</dbReference>
<dbReference type="SUPFAM" id="SSF56112">
    <property type="entry name" value="Protein kinase-like (PK-like)"/>
    <property type="match status" value="1"/>
</dbReference>
<evidence type="ECO:0000256" key="7">
    <source>
        <dbReference type="ARBA" id="ARBA00022614"/>
    </source>
</evidence>
<evidence type="ECO:0000256" key="16">
    <source>
        <dbReference type="ARBA" id="ARBA00023136"/>
    </source>
</evidence>
<dbReference type="InterPro" id="IPR001611">
    <property type="entry name" value="Leu-rich_rpt"/>
</dbReference>
<accession>A0A6J1DRP9</accession>
<keyword evidence="11" id="KW-0677">Repeat</keyword>
<dbReference type="PROSITE" id="PS00109">
    <property type="entry name" value="PROTEIN_KINASE_TYR"/>
    <property type="match status" value="1"/>
</dbReference>
<keyword evidence="18" id="KW-0325">Glycoprotein</keyword>
<keyword evidence="14 22" id="KW-0067">ATP-binding</keyword>
<dbReference type="InterPro" id="IPR013210">
    <property type="entry name" value="LRR_N_plant-typ"/>
</dbReference>
<dbReference type="InterPro" id="IPR017441">
    <property type="entry name" value="Protein_kinase_ATP_BS"/>
</dbReference>
<dbReference type="Pfam" id="PF08263">
    <property type="entry name" value="LRRNT_2"/>
    <property type="match status" value="1"/>
</dbReference>
<evidence type="ECO:0000256" key="8">
    <source>
        <dbReference type="ARBA" id="ARBA00022679"/>
    </source>
</evidence>
<dbReference type="InterPro" id="IPR011009">
    <property type="entry name" value="Kinase-like_dom_sf"/>
</dbReference>
<dbReference type="SUPFAM" id="SSF52058">
    <property type="entry name" value="L domain-like"/>
    <property type="match status" value="1"/>
</dbReference>
<dbReference type="FunFam" id="3.80.10.10:FF:000400">
    <property type="entry name" value="Nuclear pore complex protein NUP107"/>
    <property type="match status" value="1"/>
</dbReference>
<dbReference type="InterPro" id="IPR003591">
    <property type="entry name" value="Leu-rich_rpt_typical-subtyp"/>
</dbReference>
<dbReference type="GeneID" id="111022590"/>
<evidence type="ECO:0000256" key="19">
    <source>
        <dbReference type="ARBA" id="ARBA00038043"/>
    </source>
</evidence>
<dbReference type="Pfam" id="PF00069">
    <property type="entry name" value="Pkinase"/>
    <property type="match status" value="1"/>
</dbReference>
<dbReference type="AlphaFoldDB" id="A0A6J1DRP9"/>
<dbReference type="EC" id="2.7.11.1" evidence="3"/>
<dbReference type="PROSITE" id="PS50011">
    <property type="entry name" value="PROTEIN_KINASE_DOM"/>
    <property type="match status" value="1"/>
</dbReference>
<comment type="catalytic activity">
    <reaction evidence="21">
        <text>L-seryl-[protein] + ATP = O-phospho-L-seryl-[protein] + ADP + H(+)</text>
        <dbReference type="Rhea" id="RHEA:17989"/>
        <dbReference type="Rhea" id="RHEA-COMP:9863"/>
        <dbReference type="Rhea" id="RHEA-COMP:11604"/>
        <dbReference type="ChEBI" id="CHEBI:15378"/>
        <dbReference type="ChEBI" id="CHEBI:29999"/>
        <dbReference type="ChEBI" id="CHEBI:30616"/>
        <dbReference type="ChEBI" id="CHEBI:83421"/>
        <dbReference type="ChEBI" id="CHEBI:456216"/>
        <dbReference type="EC" id="2.7.11.1"/>
    </reaction>
</comment>
<evidence type="ECO:0000256" key="3">
    <source>
        <dbReference type="ARBA" id="ARBA00012513"/>
    </source>
</evidence>
<comment type="similarity">
    <text evidence="19">Belongs to the polygalacturonase-inhibiting protein family.</text>
</comment>
<feature type="binding site" evidence="22">
    <location>
        <position position="708"/>
    </location>
    <ligand>
        <name>ATP</name>
        <dbReference type="ChEBI" id="CHEBI:30616"/>
    </ligand>
</feature>
<dbReference type="GO" id="GO:0004674">
    <property type="term" value="F:protein serine/threonine kinase activity"/>
    <property type="evidence" value="ECO:0007669"/>
    <property type="project" value="UniProtKB-KW"/>
</dbReference>
<evidence type="ECO:0000256" key="11">
    <source>
        <dbReference type="ARBA" id="ARBA00022737"/>
    </source>
</evidence>
<evidence type="ECO:0000256" key="14">
    <source>
        <dbReference type="ARBA" id="ARBA00022840"/>
    </source>
</evidence>
<name>A0A6J1DRP9_MOMCH</name>
<keyword evidence="15 23" id="KW-1133">Transmembrane helix</keyword>
<evidence type="ECO:0000256" key="20">
    <source>
        <dbReference type="ARBA" id="ARBA00047899"/>
    </source>
</evidence>
<dbReference type="PROSITE" id="PS00107">
    <property type="entry name" value="PROTEIN_KINASE_ATP"/>
    <property type="match status" value="1"/>
</dbReference>
<evidence type="ECO:0000256" key="9">
    <source>
        <dbReference type="ARBA" id="ARBA00022692"/>
    </source>
</evidence>
<organism evidence="25 26">
    <name type="scientific">Momordica charantia</name>
    <name type="common">Bitter gourd</name>
    <name type="synonym">Balsam pear</name>
    <dbReference type="NCBI Taxonomy" id="3673"/>
    <lineage>
        <taxon>Eukaryota</taxon>
        <taxon>Viridiplantae</taxon>
        <taxon>Streptophyta</taxon>
        <taxon>Embryophyta</taxon>
        <taxon>Tracheophyta</taxon>
        <taxon>Spermatophyta</taxon>
        <taxon>Magnoliopsida</taxon>
        <taxon>eudicotyledons</taxon>
        <taxon>Gunneridae</taxon>
        <taxon>Pentapetalae</taxon>
        <taxon>rosids</taxon>
        <taxon>fabids</taxon>
        <taxon>Cucurbitales</taxon>
        <taxon>Cucurbitaceae</taxon>
        <taxon>Momordiceae</taxon>
        <taxon>Momordica</taxon>
    </lineage>
</organism>
<dbReference type="GO" id="GO:0033612">
    <property type="term" value="F:receptor serine/threonine kinase binding"/>
    <property type="evidence" value="ECO:0007669"/>
    <property type="project" value="TreeGrafter"/>
</dbReference>
<comment type="subcellular location">
    <subcellularLocation>
        <location evidence="2">Membrane</location>
        <topology evidence="2">Single-pass type I membrane protein</topology>
    </subcellularLocation>
    <subcellularLocation>
        <location evidence="1">Secreted</location>
        <location evidence="1">Cell wall</location>
    </subcellularLocation>
</comment>
<dbReference type="SUPFAM" id="SSF52047">
    <property type="entry name" value="RNI-like"/>
    <property type="match status" value="1"/>
</dbReference>
<keyword evidence="10" id="KW-0732">Signal</keyword>
<dbReference type="Pfam" id="PF00560">
    <property type="entry name" value="LRR_1"/>
    <property type="match status" value="3"/>
</dbReference>